<keyword evidence="7 11" id="KW-1133">Transmembrane helix</keyword>
<comment type="subcellular location">
    <subcellularLocation>
        <location evidence="1 11">Cell membrane</location>
        <topology evidence="1 11">Multi-pass membrane protein</topology>
    </subcellularLocation>
</comment>
<dbReference type="GO" id="GO:0006031">
    <property type="term" value="P:chitin biosynthetic process"/>
    <property type="evidence" value="ECO:0007669"/>
    <property type="project" value="UniProtKB-UniRule"/>
</dbReference>
<dbReference type="GO" id="GO:0004100">
    <property type="term" value="F:chitin synthase activity"/>
    <property type="evidence" value="ECO:0007669"/>
    <property type="project" value="UniProtKB-UniRule"/>
</dbReference>
<dbReference type="Pfam" id="PF01644">
    <property type="entry name" value="Chitin_synth_1"/>
    <property type="match status" value="1"/>
</dbReference>
<dbReference type="Pfam" id="PF07690">
    <property type="entry name" value="MFS_1"/>
    <property type="match status" value="1"/>
</dbReference>
<keyword evidence="9 11" id="KW-0961">Cell wall biogenesis/degradation</keyword>
<keyword evidence="4 11" id="KW-0328">Glycosyltransferase</keyword>
<dbReference type="GO" id="GO:0005886">
    <property type="term" value="C:plasma membrane"/>
    <property type="evidence" value="ECO:0007669"/>
    <property type="project" value="UniProtKB-SubCell"/>
</dbReference>
<keyword evidence="14" id="KW-1185">Reference proteome</keyword>
<evidence type="ECO:0000313" key="13">
    <source>
        <dbReference type="EMBL" id="KAF7512181.1"/>
    </source>
</evidence>
<keyword evidence="5 11" id="KW-0808">Transferase</keyword>
<dbReference type="GO" id="GO:0030428">
    <property type="term" value="C:cell septum"/>
    <property type="evidence" value="ECO:0007669"/>
    <property type="project" value="TreeGrafter"/>
</dbReference>
<dbReference type="GO" id="GO:0022857">
    <property type="term" value="F:transmembrane transporter activity"/>
    <property type="evidence" value="ECO:0007669"/>
    <property type="project" value="InterPro"/>
</dbReference>
<keyword evidence="3 11" id="KW-1003">Cell membrane</keyword>
<dbReference type="SUPFAM" id="SSF53448">
    <property type="entry name" value="Nucleotide-diphospho-sugar transferases"/>
    <property type="match status" value="1"/>
</dbReference>
<keyword evidence="6 11" id="KW-0812">Transmembrane</keyword>
<dbReference type="Proteomes" id="UP000606974">
    <property type="component" value="Unassembled WGS sequence"/>
</dbReference>
<feature type="transmembrane region" description="Helical" evidence="11">
    <location>
        <begin position="531"/>
        <end position="551"/>
    </location>
</feature>
<dbReference type="EC" id="2.4.1.16" evidence="2 11"/>
<proteinExistence type="inferred from homology"/>
<evidence type="ECO:0000256" key="8">
    <source>
        <dbReference type="ARBA" id="ARBA00023136"/>
    </source>
</evidence>
<dbReference type="AlphaFoldDB" id="A0A8H7ASE7"/>
<evidence type="ECO:0000256" key="3">
    <source>
        <dbReference type="ARBA" id="ARBA00022475"/>
    </source>
</evidence>
<dbReference type="EMBL" id="JAACFV010000014">
    <property type="protein sequence ID" value="KAF7512181.1"/>
    <property type="molecule type" value="Genomic_DNA"/>
</dbReference>
<evidence type="ECO:0000256" key="4">
    <source>
        <dbReference type="ARBA" id="ARBA00022676"/>
    </source>
</evidence>
<dbReference type="SUPFAM" id="SSF103473">
    <property type="entry name" value="MFS general substrate transporter"/>
    <property type="match status" value="1"/>
</dbReference>
<dbReference type="GO" id="GO:0071555">
    <property type="term" value="P:cell wall organization"/>
    <property type="evidence" value="ECO:0007669"/>
    <property type="project" value="UniProtKB-KW"/>
</dbReference>
<feature type="transmembrane region" description="Helical" evidence="11">
    <location>
        <begin position="558"/>
        <end position="578"/>
    </location>
</feature>
<evidence type="ECO:0000256" key="9">
    <source>
        <dbReference type="ARBA" id="ARBA00023316"/>
    </source>
</evidence>
<organism evidence="13 14">
    <name type="scientific">Endocarpon pusillum</name>
    <dbReference type="NCBI Taxonomy" id="364733"/>
    <lineage>
        <taxon>Eukaryota</taxon>
        <taxon>Fungi</taxon>
        <taxon>Dikarya</taxon>
        <taxon>Ascomycota</taxon>
        <taxon>Pezizomycotina</taxon>
        <taxon>Eurotiomycetes</taxon>
        <taxon>Chaetothyriomycetidae</taxon>
        <taxon>Verrucariales</taxon>
        <taxon>Verrucariaceae</taxon>
        <taxon>Endocarpon</taxon>
    </lineage>
</organism>
<evidence type="ECO:0000256" key="1">
    <source>
        <dbReference type="ARBA" id="ARBA00004651"/>
    </source>
</evidence>
<comment type="similarity">
    <text evidence="10">Belongs to the chitin synthase family. Class III subfamily.</text>
</comment>
<dbReference type="PANTHER" id="PTHR22914:SF11">
    <property type="entry name" value="CHITIN SYNTHASE B"/>
    <property type="match status" value="1"/>
</dbReference>
<evidence type="ECO:0000256" key="10">
    <source>
        <dbReference type="ARBA" id="ARBA00038055"/>
    </source>
</evidence>
<dbReference type="InterPro" id="IPR011701">
    <property type="entry name" value="MFS"/>
</dbReference>
<dbReference type="InterPro" id="IPR004835">
    <property type="entry name" value="Chitin_synth"/>
</dbReference>
<feature type="transmembrane region" description="Helical" evidence="11">
    <location>
        <begin position="598"/>
        <end position="621"/>
    </location>
</feature>
<dbReference type="OrthoDB" id="199930at2759"/>
<feature type="region of interest" description="Disordered" evidence="12">
    <location>
        <begin position="852"/>
        <end position="890"/>
    </location>
</feature>
<comment type="caution">
    <text evidence="13">The sequence shown here is derived from an EMBL/GenBank/DDBJ whole genome shotgun (WGS) entry which is preliminary data.</text>
</comment>
<keyword evidence="8 11" id="KW-0472">Membrane</keyword>
<gene>
    <name evidence="13" type="ORF">GJ744_002343</name>
</gene>
<reference evidence="13" key="1">
    <citation type="submission" date="2020-02" db="EMBL/GenBank/DDBJ databases">
        <authorList>
            <person name="Palmer J.M."/>
        </authorList>
    </citation>
    <scope>NUCLEOTIDE SEQUENCE</scope>
    <source>
        <strain evidence="13">EPUS1.4</strain>
        <tissue evidence="13">Thallus</tissue>
    </source>
</reference>
<evidence type="ECO:0000256" key="11">
    <source>
        <dbReference type="RuleBase" id="RU366040"/>
    </source>
</evidence>
<evidence type="ECO:0000256" key="2">
    <source>
        <dbReference type="ARBA" id="ARBA00012543"/>
    </source>
</evidence>
<comment type="catalytic activity">
    <reaction evidence="11">
        <text>[(1-&gt;4)-N-acetyl-beta-D-glucosaminyl](n) + UDP-N-acetyl-alpha-D-glucosamine = [(1-&gt;4)-N-acetyl-beta-D-glucosaminyl](n+1) + UDP + H(+)</text>
        <dbReference type="Rhea" id="RHEA:16637"/>
        <dbReference type="Rhea" id="RHEA-COMP:9593"/>
        <dbReference type="Rhea" id="RHEA-COMP:9595"/>
        <dbReference type="ChEBI" id="CHEBI:15378"/>
        <dbReference type="ChEBI" id="CHEBI:17029"/>
        <dbReference type="ChEBI" id="CHEBI:57705"/>
        <dbReference type="ChEBI" id="CHEBI:58223"/>
        <dbReference type="EC" id="2.4.1.16"/>
    </reaction>
</comment>
<dbReference type="PANTHER" id="PTHR22914">
    <property type="entry name" value="CHITIN SYNTHASE"/>
    <property type="match status" value="1"/>
</dbReference>
<protein>
    <recommendedName>
        <fullName evidence="2 11">Chitin synthase</fullName>
        <ecNumber evidence="2 11">2.4.1.16</ecNumber>
    </recommendedName>
</protein>
<dbReference type="InterPro" id="IPR036259">
    <property type="entry name" value="MFS_trans_sf"/>
</dbReference>
<comment type="function">
    <text evidence="11">Polymerizes chitin, a structural polymer of the cell wall and septum, by transferring the sugar moiety of UDP-GlcNAc to the non-reducing end of the growing chitin polymer.</text>
</comment>
<accession>A0A8H7ASE7</accession>
<evidence type="ECO:0000256" key="7">
    <source>
        <dbReference type="ARBA" id="ARBA00022989"/>
    </source>
</evidence>
<evidence type="ECO:0000256" key="5">
    <source>
        <dbReference type="ARBA" id="ARBA00022679"/>
    </source>
</evidence>
<name>A0A8H7ASE7_9EURO</name>
<sequence>MKKDVDGKETVAHIFEYTTQLSVTPSQRLIWPFDYYRCFSPVQMILCLKQKNSQKINSHRWFFAGFGRILNPEVCVVLDVGTRILPGSLLSLWEAFYNDKDLGGACGEVYPWLGPGWRKLVNPLVAAQLFEYKISSGLDKPVESFFGYLTVLPGAFSAYRFRAIVGRPLEQYFRGDPTLVLGLRRQTVLHKNLYLAEDRILCFELAFKAGSKWHSASVKAAKGETDIPEHVIDFITQRRRWLNGALAATIYSRNWAIDHLGHLRICFGVYFATGFLNFDPSYLFLAYPQYLFIQSSYTNIINIHAFSNSHDVSWGGEGRVDASQTLPSVTVTKGQKQQSPLEVEMSDVSQADIDSTFEATLKRALTPFIEKRRDANRTLEAQFKDFRTKLVSIYILSNFVLCLVVMNDSFDALKFMGNSRQHKICSKPPTDSDDQPHIGRLDFDANRGTVHSNASQHAGRSLLDEDVDFMSEVAKGILERDRQRMRREVIRTLSLVCAVLSCLCAGSITSYSLYAPRFLTQLRYTQLQVNAISIAAELGLYLFVPLFGYLCDRYSPAPLSLTASFLFGGGYLLAAYTYRAGPPPGSGAPEAHGLPFPLMVLAFTAVGAGTACMYLSGVATCAKNFSRGKYRGLILALPIAAFGLSGMWQSQVGAHLLYERLPDGQKGDVDVFRYFLFLGLLLIGVGLLGALCLRIVDEEKLIDRGVEELERSGLLQDSEFFSAQNGRGHHNYGTLSQDDSDDGSDVEADLSESMVLKKQQEEARLRRKKSWLLNHATSSFLSDRTMWLLAAGFFLVTGPGEAYINNVGTIIPSLTPRTWMGPPPAGQPSSHVSIIALTSTIARILTGTISDMFAPQPDNNNNSNNNNHHHHDTEPNGTTAPPRLPPAYRA</sequence>
<evidence type="ECO:0000256" key="6">
    <source>
        <dbReference type="ARBA" id="ARBA00022692"/>
    </source>
</evidence>
<feature type="transmembrane region" description="Helical" evidence="11">
    <location>
        <begin position="489"/>
        <end position="511"/>
    </location>
</feature>
<dbReference type="InterPro" id="IPR029044">
    <property type="entry name" value="Nucleotide-diphossugar_trans"/>
</dbReference>
<evidence type="ECO:0000313" key="14">
    <source>
        <dbReference type="Proteomes" id="UP000606974"/>
    </source>
</evidence>
<dbReference type="Gene3D" id="1.20.1250.20">
    <property type="entry name" value="MFS general substrate transporter like domains"/>
    <property type="match status" value="1"/>
</dbReference>
<feature type="transmembrane region" description="Helical" evidence="11">
    <location>
        <begin position="391"/>
        <end position="410"/>
    </location>
</feature>
<feature type="transmembrane region" description="Helical" evidence="11">
    <location>
        <begin position="671"/>
        <end position="696"/>
    </location>
</feature>
<feature type="transmembrane region" description="Helical" evidence="11">
    <location>
        <begin position="633"/>
        <end position="651"/>
    </location>
</feature>
<evidence type="ECO:0000256" key="12">
    <source>
        <dbReference type="SAM" id="MobiDB-lite"/>
    </source>
</evidence>